<feature type="region of interest" description="Disordered" evidence="1">
    <location>
        <begin position="1"/>
        <end position="39"/>
    </location>
</feature>
<protein>
    <submittedName>
        <fullName evidence="2">Kinase-like protein</fullName>
    </submittedName>
</protein>
<sequence>MIKIPHRSKRCSSKSLNRNEGDATNDEQGEETSDFISQEEAMSCIPPLIEYPPDTSTSISSANMGGLWPTKISCWNGFFDENQFDQEPKFERPQFIDEDFRNCY</sequence>
<comment type="caution">
    <text evidence="2">The sequence shown here is derived from an EMBL/GenBank/DDBJ whole genome shotgun (WGS) entry which is preliminary data.</text>
</comment>
<reference evidence="2 3" key="1">
    <citation type="journal article" date="2019" name="Environ. Microbiol.">
        <title>At the nexus of three kingdoms: the genome of the mycorrhizal fungus Gigaspora margarita provides insights into plant, endobacterial and fungal interactions.</title>
        <authorList>
            <person name="Venice F."/>
            <person name="Ghignone S."/>
            <person name="Salvioli di Fossalunga A."/>
            <person name="Amselem J."/>
            <person name="Novero M."/>
            <person name="Xianan X."/>
            <person name="Sedzielewska Toro K."/>
            <person name="Morin E."/>
            <person name="Lipzen A."/>
            <person name="Grigoriev I.V."/>
            <person name="Henrissat B."/>
            <person name="Martin F.M."/>
            <person name="Bonfante P."/>
        </authorList>
    </citation>
    <scope>NUCLEOTIDE SEQUENCE [LARGE SCALE GENOMIC DNA]</scope>
    <source>
        <strain evidence="2 3">BEG34</strain>
    </source>
</reference>
<dbReference type="OrthoDB" id="2156052at2759"/>
<gene>
    <name evidence="2" type="ORF">F8M41_012171</name>
</gene>
<dbReference type="GO" id="GO:0016301">
    <property type="term" value="F:kinase activity"/>
    <property type="evidence" value="ECO:0007669"/>
    <property type="project" value="UniProtKB-KW"/>
</dbReference>
<evidence type="ECO:0000256" key="1">
    <source>
        <dbReference type="SAM" id="MobiDB-lite"/>
    </source>
</evidence>
<keyword evidence="2" id="KW-0418">Kinase</keyword>
<evidence type="ECO:0000313" key="3">
    <source>
        <dbReference type="Proteomes" id="UP000439903"/>
    </source>
</evidence>
<accession>A0A8H3X050</accession>
<feature type="compositionally biased region" description="Acidic residues" evidence="1">
    <location>
        <begin position="23"/>
        <end position="33"/>
    </location>
</feature>
<dbReference type="Proteomes" id="UP000439903">
    <property type="component" value="Unassembled WGS sequence"/>
</dbReference>
<dbReference type="AlphaFoldDB" id="A0A8H3X050"/>
<name>A0A8H3X050_GIGMA</name>
<keyword evidence="3" id="KW-1185">Reference proteome</keyword>
<feature type="compositionally biased region" description="Basic residues" evidence="1">
    <location>
        <begin position="1"/>
        <end position="12"/>
    </location>
</feature>
<proteinExistence type="predicted"/>
<evidence type="ECO:0000313" key="2">
    <source>
        <dbReference type="EMBL" id="KAF0380382.1"/>
    </source>
</evidence>
<organism evidence="2 3">
    <name type="scientific">Gigaspora margarita</name>
    <dbReference type="NCBI Taxonomy" id="4874"/>
    <lineage>
        <taxon>Eukaryota</taxon>
        <taxon>Fungi</taxon>
        <taxon>Fungi incertae sedis</taxon>
        <taxon>Mucoromycota</taxon>
        <taxon>Glomeromycotina</taxon>
        <taxon>Glomeromycetes</taxon>
        <taxon>Diversisporales</taxon>
        <taxon>Gigasporaceae</taxon>
        <taxon>Gigaspora</taxon>
    </lineage>
</organism>
<keyword evidence="2" id="KW-0808">Transferase</keyword>
<dbReference type="EMBL" id="WTPW01002486">
    <property type="protein sequence ID" value="KAF0380382.1"/>
    <property type="molecule type" value="Genomic_DNA"/>
</dbReference>